<dbReference type="InterPro" id="IPR053842">
    <property type="entry name" value="NikA-like"/>
</dbReference>
<evidence type="ECO:0008006" key="3">
    <source>
        <dbReference type="Google" id="ProtNLM"/>
    </source>
</evidence>
<dbReference type="OrthoDB" id="1075776at2"/>
<protein>
    <recommendedName>
        <fullName evidence="3">Mobilization protein</fullName>
    </recommendedName>
</protein>
<comment type="caution">
    <text evidence="1">The sequence shown here is derived from an EMBL/GenBank/DDBJ whole genome shotgun (WGS) entry which is preliminary data.</text>
</comment>
<dbReference type="EMBL" id="RAPN01000001">
    <property type="protein sequence ID" value="RKD92647.1"/>
    <property type="molecule type" value="Genomic_DNA"/>
</dbReference>
<keyword evidence="2" id="KW-1185">Reference proteome</keyword>
<reference evidence="1 2" key="1">
    <citation type="submission" date="2018-09" db="EMBL/GenBank/DDBJ databases">
        <title>Genomic Encyclopedia of Archaeal and Bacterial Type Strains, Phase II (KMG-II): from individual species to whole genera.</title>
        <authorList>
            <person name="Goeker M."/>
        </authorList>
    </citation>
    <scope>NUCLEOTIDE SEQUENCE [LARGE SCALE GENOMIC DNA]</scope>
    <source>
        <strain evidence="1 2">DSM 27148</strain>
    </source>
</reference>
<accession>A0A419WB20</accession>
<evidence type="ECO:0000313" key="2">
    <source>
        <dbReference type="Proteomes" id="UP000283387"/>
    </source>
</evidence>
<name>A0A419WB20_9BACT</name>
<evidence type="ECO:0000313" key="1">
    <source>
        <dbReference type="EMBL" id="RKD92647.1"/>
    </source>
</evidence>
<organism evidence="1 2">
    <name type="scientific">Mangrovibacterium diazotrophicum</name>
    <dbReference type="NCBI Taxonomy" id="1261403"/>
    <lineage>
        <taxon>Bacteria</taxon>
        <taxon>Pseudomonadati</taxon>
        <taxon>Bacteroidota</taxon>
        <taxon>Bacteroidia</taxon>
        <taxon>Marinilabiliales</taxon>
        <taxon>Prolixibacteraceae</taxon>
        <taxon>Mangrovibacterium</taxon>
    </lineage>
</organism>
<sequence>MPRRKQLPTRTSYVSFRVSGIEKKAIELAAKRVNLSTSSFARKAVFDKKVTLRFSPEELQAYQDLHKFHRNFKSISNLIKSDRFNKNDRILEDLEFVITQLNEHLKRFEQ</sequence>
<dbReference type="Pfam" id="PF21983">
    <property type="entry name" value="NikA-like"/>
    <property type="match status" value="1"/>
</dbReference>
<dbReference type="RefSeq" id="WP_120273837.1">
    <property type="nucleotide sequence ID" value="NZ_RAPN01000001.1"/>
</dbReference>
<dbReference type="AlphaFoldDB" id="A0A419WB20"/>
<dbReference type="Proteomes" id="UP000283387">
    <property type="component" value="Unassembled WGS sequence"/>
</dbReference>
<gene>
    <name evidence="1" type="ORF">BC643_3022</name>
</gene>
<proteinExistence type="predicted"/>